<accession>A0A4D7C756</accession>
<evidence type="ECO:0000313" key="2">
    <source>
        <dbReference type="Proteomes" id="UP000298714"/>
    </source>
</evidence>
<gene>
    <name evidence="1" type="ORF">E6W36_03010</name>
</gene>
<dbReference type="Proteomes" id="UP000298714">
    <property type="component" value="Chromosome"/>
</dbReference>
<dbReference type="AlphaFoldDB" id="A0A4D7C756"/>
<dbReference type="EMBL" id="CP039704">
    <property type="protein sequence ID" value="QCI78938.1"/>
    <property type="molecule type" value="Genomic_DNA"/>
</dbReference>
<name>A0A4D7C756_9SPHN</name>
<sequence length="90" mass="9817">MTVAASDIVRHLKAARSGKPDALYDLGLSYALGRGVEPNLIEAHKWLNLAAMKGVKAAQTVRAELAAEMSACEIAEAQRMAREWLSETRH</sequence>
<organism evidence="1 2">
    <name type="scientific">Hankyongella ginsenosidimutans</name>
    <dbReference type="NCBI Taxonomy" id="1763828"/>
    <lineage>
        <taxon>Bacteria</taxon>
        <taxon>Pseudomonadati</taxon>
        <taxon>Pseudomonadota</taxon>
        <taxon>Alphaproteobacteria</taxon>
        <taxon>Sphingomonadales</taxon>
        <taxon>Sphingomonadaceae</taxon>
        <taxon>Hankyongella</taxon>
    </lineage>
</organism>
<dbReference type="SUPFAM" id="SSF81901">
    <property type="entry name" value="HCP-like"/>
    <property type="match status" value="1"/>
</dbReference>
<protein>
    <submittedName>
        <fullName evidence="1">Sel1 repeat family protein</fullName>
    </submittedName>
</protein>
<reference evidence="2" key="1">
    <citation type="submission" date="2019-04" db="EMBL/GenBank/DDBJ databases">
        <title>Complete genome sequence of Sphingomonas sp. W1-2-3.</title>
        <authorList>
            <person name="Im W.T."/>
        </authorList>
    </citation>
    <scope>NUCLEOTIDE SEQUENCE [LARGE SCALE GENOMIC DNA]</scope>
    <source>
        <strain evidence="2">W1-2-3</strain>
    </source>
</reference>
<dbReference type="InterPro" id="IPR011990">
    <property type="entry name" value="TPR-like_helical_dom_sf"/>
</dbReference>
<evidence type="ECO:0000313" key="1">
    <source>
        <dbReference type="EMBL" id="QCI78938.1"/>
    </source>
</evidence>
<dbReference type="Gene3D" id="1.25.40.10">
    <property type="entry name" value="Tetratricopeptide repeat domain"/>
    <property type="match status" value="1"/>
</dbReference>
<dbReference type="InterPro" id="IPR006597">
    <property type="entry name" value="Sel1-like"/>
</dbReference>
<proteinExistence type="predicted"/>
<dbReference type="RefSeq" id="WP_222873725.1">
    <property type="nucleotide sequence ID" value="NZ_CP039704.1"/>
</dbReference>
<dbReference type="KEGG" id="hgn:E6W36_03010"/>
<dbReference type="Pfam" id="PF08238">
    <property type="entry name" value="Sel1"/>
    <property type="match status" value="1"/>
</dbReference>
<dbReference type="SMART" id="SM00671">
    <property type="entry name" value="SEL1"/>
    <property type="match status" value="1"/>
</dbReference>
<keyword evidence="2" id="KW-1185">Reference proteome</keyword>